<sequence>MTTPARVIEAAKIVKKSPPKNSFRINDILNKTDDDNFEKRQKSPSIKGYNDNISSAFTNVTSSNNDQNFTVHAAENFAGFHQNPFFNNQHNHQNAYSAFSNNVYWYPWLTSLYQFDHKPGGSWAIGDNKMLYPNSKVKNHRIFVVDNRSQSATALLNWALEETDFKLYDALEPSSCAPHILKLLILSEKYCKR</sequence>
<name>A0A915JHX7_ROMCU</name>
<proteinExistence type="predicted"/>
<keyword evidence="1" id="KW-1185">Reference proteome</keyword>
<protein>
    <submittedName>
        <fullName evidence="2">Uncharacterized protein</fullName>
    </submittedName>
</protein>
<dbReference type="AlphaFoldDB" id="A0A915JHX7"/>
<evidence type="ECO:0000313" key="1">
    <source>
        <dbReference type="Proteomes" id="UP000887565"/>
    </source>
</evidence>
<dbReference type="WBParaSite" id="nRc.2.0.1.t25706-RA">
    <property type="protein sequence ID" value="nRc.2.0.1.t25706-RA"/>
    <property type="gene ID" value="nRc.2.0.1.g25706"/>
</dbReference>
<reference evidence="2" key="1">
    <citation type="submission" date="2022-11" db="UniProtKB">
        <authorList>
            <consortium name="WormBaseParasite"/>
        </authorList>
    </citation>
    <scope>IDENTIFICATION</scope>
</reference>
<accession>A0A915JHX7</accession>
<organism evidence="1 2">
    <name type="scientific">Romanomermis culicivorax</name>
    <name type="common">Nematode worm</name>
    <dbReference type="NCBI Taxonomy" id="13658"/>
    <lineage>
        <taxon>Eukaryota</taxon>
        <taxon>Metazoa</taxon>
        <taxon>Ecdysozoa</taxon>
        <taxon>Nematoda</taxon>
        <taxon>Enoplea</taxon>
        <taxon>Dorylaimia</taxon>
        <taxon>Mermithida</taxon>
        <taxon>Mermithoidea</taxon>
        <taxon>Mermithidae</taxon>
        <taxon>Romanomermis</taxon>
    </lineage>
</organism>
<evidence type="ECO:0000313" key="2">
    <source>
        <dbReference type="WBParaSite" id="nRc.2.0.1.t25706-RA"/>
    </source>
</evidence>
<dbReference type="Proteomes" id="UP000887565">
    <property type="component" value="Unplaced"/>
</dbReference>